<dbReference type="Gene3D" id="6.20.20.10">
    <property type="match status" value="1"/>
</dbReference>
<protein>
    <submittedName>
        <fullName evidence="1">Tryptophan RNA-binding attenuator protein inhibitory protein</fullName>
    </submittedName>
</protein>
<sequence length="141" mass="15537">MSSSIWVKCPNCKGSGKIETTLQDLTKCPTCKGKGIISEVTGLPPGETEDVTIQPFTIPTFPITSPSVVPQYPWYVNPNITCQYIGNTDMAKGDDNCTISLLKIDEDGNINYEFGQECGNDFLKAFEDIVSKYVNKDIKNN</sequence>
<dbReference type="SUPFAM" id="SSF57938">
    <property type="entry name" value="DnaJ/Hsp40 cysteine-rich domain"/>
    <property type="match status" value="1"/>
</dbReference>
<dbReference type="InterPro" id="IPR036410">
    <property type="entry name" value="HSP_DnaJ_Cys-rich_dom_sf"/>
</dbReference>
<reference evidence="1" key="1">
    <citation type="journal article" date="2021" name="Proc. Natl. Acad. Sci. U.S.A.">
        <title>A Catalog of Tens of Thousands of Viruses from Human Metagenomes Reveals Hidden Associations with Chronic Diseases.</title>
        <authorList>
            <person name="Tisza M.J."/>
            <person name="Buck C.B."/>
        </authorList>
    </citation>
    <scope>NUCLEOTIDE SEQUENCE</scope>
    <source>
        <strain evidence="1">CtNQV2</strain>
    </source>
</reference>
<dbReference type="EMBL" id="BK032510">
    <property type="protein sequence ID" value="DAF43641.1"/>
    <property type="molecule type" value="Genomic_DNA"/>
</dbReference>
<organism evidence="1">
    <name type="scientific">Myoviridae sp. ctNQV2</name>
    <dbReference type="NCBI Taxonomy" id="2827683"/>
    <lineage>
        <taxon>Viruses</taxon>
        <taxon>Duplodnaviria</taxon>
        <taxon>Heunggongvirae</taxon>
        <taxon>Uroviricota</taxon>
        <taxon>Caudoviricetes</taxon>
    </lineage>
</organism>
<proteinExistence type="predicted"/>
<name>A0A8S5RYD2_9CAUD</name>
<accession>A0A8S5RYD2</accession>
<evidence type="ECO:0000313" key="1">
    <source>
        <dbReference type="EMBL" id="DAF43641.1"/>
    </source>
</evidence>